<dbReference type="InterPro" id="IPR010093">
    <property type="entry name" value="SinI_DNA-bd"/>
</dbReference>
<organism evidence="2">
    <name type="scientific">marine sediment metagenome</name>
    <dbReference type="NCBI Taxonomy" id="412755"/>
    <lineage>
        <taxon>unclassified sequences</taxon>
        <taxon>metagenomes</taxon>
        <taxon>ecological metagenomes</taxon>
    </lineage>
</organism>
<feature type="domain" description="Helix-turn-helix" evidence="1">
    <location>
        <begin position="1"/>
        <end position="50"/>
    </location>
</feature>
<dbReference type="AlphaFoldDB" id="X1RPK9"/>
<dbReference type="GO" id="GO:0003677">
    <property type="term" value="F:DNA binding"/>
    <property type="evidence" value="ECO:0007669"/>
    <property type="project" value="InterPro"/>
</dbReference>
<sequence length="56" mass="6794">MLTLYQVAERLSLHYNTIYHYVRSGELKAIKFKRVYRVKEQELEKFIKGKSFKALK</sequence>
<dbReference type="NCBIfam" id="TIGR01764">
    <property type="entry name" value="excise"/>
    <property type="match status" value="1"/>
</dbReference>
<proteinExistence type="predicted"/>
<evidence type="ECO:0000313" key="2">
    <source>
        <dbReference type="EMBL" id="GAI65105.1"/>
    </source>
</evidence>
<accession>X1RPK9</accession>
<name>X1RPK9_9ZZZZ</name>
<gene>
    <name evidence="2" type="ORF">S12H4_02090</name>
</gene>
<reference evidence="2" key="1">
    <citation type="journal article" date="2014" name="Front. Microbiol.">
        <title>High frequency of phylogenetically diverse reductive dehalogenase-homologous genes in deep subseafloor sedimentary metagenomes.</title>
        <authorList>
            <person name="Kawai M."/>
            <person name="Futagami T."/>
            <person name="Toyoda A."/>
            <person name="Takaki Y."/>
            <person name="Nishi S."/>
            <person name="Hori S."/>
            <person name="Arai W."/>
            <person name="Tsubouchi T."/>
            <person name="Morono Y."/>
            <person name="Uchiyama I."/>
            <person name="Ito T."/>
            <person name="Fujiyama A."/>
            <person name="Inagaki F."/>
            <person name="Takami H."/>
        </authorList>
    </citation>
    <scope>NUCLEOTIDE SEQUENCE</scope>
    <source>
        <strain evidence="2">Expedition CK06-06</strain>
    </source>
</reference>
<dbReference type="EMBL" id="BARW01000479">
    <property type="protein sequence ID" value="GAI65105.1"/>
    <property type="molecule type" value="Genomic_DNA"/>
</dbReference>
<comment type="caution">
    <text evidence="2">The sequence shown here is derived from an EMBL/GenBank/DDBJ whole genome shotgun (WGS) entry which is preliminary data.</text>
</comment>
<dbReference type="InterPro" id="IPR009061">
    <property type="entry name" value="DNA-bd_dom_put_sf"/>
</dbReference>
<dbReference type="InterPro" id="IPR041657">
    <property type="entry name" value="HTH_17"/>
</dbReference>
<evidence type="ECO:0000259" key="1">
    <source>
        <dbReference type="Pfam" id="PF12728"/>
    </source>
</evidence>
<dbReference type="Pfam" id="PF12728">
    <property type="entry name" value="HTH_17"/>
    <property type="match status" value="1"/>
</dbReference>
<dbReference type="SUPFAM" id="SSF46955">
    <property type="entry name" value="Putative DNA-binding domain"/>
    <property type="match status" value="1"/>
</dbReference>
<protein>
    <recommendedName>
        <fullName evidence="1">Helix-turn-helix domain-containing protein</fullName>
    </recommendedName>
</protein>